<reference evidence="3 4" key="1">
    <citation type="journal article" date="2013" name="ISME J.">
        <title>A metabolic model for members of the genus Tetrasphaera involved in enhanced biological phosphorus removal.</title>
        <authorList>
            <person name="Kristiansen R."/>
            <person name="Nguyen H.T.T."/>
            <person name="Saunders A.M."/>
            <person name="Nielsen J.L."/>
            <person name="Wimmer R."/>
            <person name="Le V.Q."/>
            <person name="McIlroy S.J."/>
            <person name="Petrovski S."/>
            <person name="Seviour R.J."/>
            <person name="Calteau A."/>
            <person name="Nielsen K.L."/>
            <person name="Nielsen P.H."/>
        </authorList>
    </citation>
    <scope>NUCLEOTIDE SEQUENCE [LARGE SCALE GENOMIC DNA]</scope>
    <source>
        <strain evidence="3 4">T1-X7</strain>
    </source>
</reference>
<dbReference type="Pfam" id="PF12802">
    <property type="entry name" value="MarR_2"/>
    <property type="match status" value="1"/>
</dbReference>
<dbReference type="PROSITE" id="PS50995">
    <property type="entry name" value="HTH_MARR_2"/>
    <property type="match status" value="1"/>
</dbReference>
<dbReference type="Gene3D" id="1.10.10.10">
    <property type="entry name" value="Winged helix-like DNA-binding domain superfamily/Winged helix DNA-binding domain"/>
    <property type="match status" value="1"/>
</dbReference>
<keyword evidence="4" id="KW-1185">Reference proteome</keyword>
<dbReference type="PANTHER" id="PTHR39515">
    <property type="entry name" value="CONSERVED PROTEIN"/>
    <property type="match status" value="1"/>
</dbReference>
<dbReference type="STRING" id="1194083.BN12_1150035"/>
<evidence type="ECO:0000313" key="3">
    <source>
        <dbReference type="EMBL" id="CCH76242.1"/>
    </source>
</evidence>
<protein>
    <recommendedName>
        <fullName evidence="2">HTH marR-type domain-containing protein</fullName>
    </recommendedName>
</protein>
<dbReference type="InterPro" id="IPR036388">
    <property type="entry name" value="WH-like_DNA-bd_sf"/>
</dbReference>
<evidence type="ECO:0000259" key="2">
    <source>
        <dbReference type="PROSITE" id="PS50995"/>
    </source>
</evidence>
<dbReference type="EMBL" id="CAJB01000019">
    <property type="protein sequence ID" value="CCH76242.1"/>
    <property type="molecule type" value="Genomic_DNA"/>
</dbReference>
<dbReference type="PRINTS" id="PR00598">
    <property type="entry name" value="HTHMARR"/>
</dbReference>
<accession>A0A077LUE9</accession>
<dbReference type="InterPro" id="IPR000835">
    <property type="entry name" value="HTH_MarR-typ"/>
</dbReference>
<dbReference type="OrthoDB" id="9815567at2"/>
<dbReference type="RefSeq" id="WP_048552942.1">
    <property type="nucleotide sequence ID" value="NZ_HF570958.1"/>
</dbReference>
<dbReference type="InterPro" id="IPR052526">
    <property type="entry name" value="HTH-type_Bedaq_tolerance"/>
</dbReference>
<sequence length="195" mass="20765">MSAAKVVADRTVDAMPAESGVAPETSDATPVTGGDRQQEADGPGQEGGVTPEVADLAGRLRVEVNRLAYHLRRPATREGITPSRLAALYALRFQPDGIRQGDLASQLGLSPASMTRLVEILLDSGWASREVDQDDQRARLVSLTPEGIRLLDEVRCQGTQLLSEDLAALSESDRAAIASAVPVLRGLADRRLQSS</sequence>
<name>A0A077LUE9_9MICO</name>
<proteinExistence type="predicted"/>
<feature type="domain" description="HTH marR-type" evidence="2">
    <location>
        <begin position="53"/>
        <end position="193"/>
    </location>
</feature>
<dbReference type="Proteomes" id="UP000035721">
    <property type="component" value="Unassembled WGS sequence"/>
</dbReference>
<dbReference type="SMART" id="SM00347">
    <property type="entry name" value="HTH_MARR"/>
    <property type="match status" value="1"/>
</dbReference>
<evidence type="ECO:0000313" key="4">
    <source>
        <dbReference type="Proteomes" id="UP000035721"/>
    </source>
</evidence>
<dbReference type="AlphaFoldDB" id="A0A077LUE9"/>
<dbReference type="PANTHER" id="PTHR39515:SF2">
    <property type="entry name" value="HTH-TYPE TRANSCRIPTIONAL REGULATOR RV0880"/>
    <property type="match status" value="1"/>
</dbReference>
<dbReference type="InterPro" id="IPR036390">
    <property type="entry name" value="WH_DNA-bd_sf"/>
</dbReference>
<dbReference type="SUPFAM" id="SSF46785">
    <property type="entry name" value="Winged helix' DNA-binding domain"/>
    <property type="match status" value="1"/>
</dbReference>
<dbReference type="GO" id="GO:0003700">
    <property type="term" value="F:DNA-binding transcription factor activity"/>
    <property type="evidence" value="ECO:0007669"/>
    <property type="project" value="InterPro"/>
</dbReference>
<gene>
    <name evidence="3" type="ORF">BN12_1150035</name>
</gene>
<comment type="caution">
    <text evidence="3">The sequence shown here is derived from an EMBL/GenBank/DDBJ whole genome shotgun (WGS) entry which is preliminary data.</text>
</comment>
<evidence type="ECO:0000256" key="1">
    <source>
        <dbReference type="SAM" id="MobiDB-lite"/>
    </source>
</evidence>
<organism evidence="3 4">
    <name type="scientific">Nostocoides japonicum T1-X7</name>
    <dbReference type="NCBI Taxonomy" id="1194083"/>
    <lineage>
        <taxon>Bacteria</taxon>
        <taxon>Bacillati</taxon>
        <taxon>Actinomycetota</taxon>
        <taxon>Actinomycetes</taxon>
        <taxon>Micrococcales</taxon>
        <taxon>Intrasporangiaceae</taxon>
        <taxon>Nostocoides</taxon>
    </lineage>
</organism>
<feature type="region of interest" description="Disordered" evidence="1">
    <location>
        <begin position="1"/>
        <end position="51"/>
    </location>
</feature>